<evidence type="ECO:0000313" key="12">
    <source>
        <dbReference type="Proteomes" id="UP000038045"/>
    </source>
</evidence>
<dbReference type="STRING" id="131310.A0A0N5A5S8"/>
<feature type="signal peptide" evidence="11">
    <location>
        <begin position="1"/>
        <end position="18"/>
    </location>
</feature>
<comment type="subcellular location">
    <subcellularLocation>
        <location evidence="1">Membrane</location>
        <topology evidence="1">Single-pass membrane protein</topology>
    </subcellularLocation>
</comment>
<dbReference type="PANTHER" id="PTHR48043:SF23">
    <property type="entry name" value="UDP-GLUCURONOSYLTRANSFERASE"/>
    <property type="match status" value="1"/>
</dbReference>
<dbReference type="WBParaSite" id="PTRK_0001708900.1">
    <property type="protein sequence ID" value="PTRK_0001708900.1"/>
    <property type="gene ID" value="PTRK_0001708900"/>
</dbReference>
<evidence type="ECO:0000313" key="13">
    <source>
        <dbReference type="WBParaSite" id="PTRK_0001708900.1"/>
    </source>
</evidence>
<evidence type="ECO:0000256" key="11">
    <source>
        <dbReference type="SAM" id="SignalP"/>
    </source>
</evidence>
<evidence type="ECO:0000256" key="6">
    <source>
        <dbReference type="ARBA" id="ARBA00022692"/>
    </source>
</evidence>
<keyword evidence="7 11" id="KW-0732">Signal</keyword>
<dbReference type="Pfam" id="PF00201">
    <property type="entry name" value="UDPGT"/>
    <property type="match status" value="3"/>
</dbReference>
<evidence type="ECO:0000256" key="5">
    <source>
        <dbReference type="ARBA" id="ARBA00022679"/>
    </source>
</evidence>
<dbReference type="FunFam" id="3.40.50.2000:FF:000038">
    <property type="entry name" value="UDP-GlucuronosylTransferase"/>
    <property type="match status" value="1"/>
</dbReference>
<feature type="chain" id="PRO_5005892718" description="glucuronosyltransferase" evidence="11">
    <location>
        <begin position="19"/>
        <end position="1095"/>
    </location>
</feature>
<dbReference type="AlphaFoldDB" id="A0A0N5A5S8"/>
<comment type="catalytic activity">
    <reaction evidence="10">
        <text>glucuronate acceptor + UDP-alpha-D-glucuronate = acceptor beta-D-glucuronoside + UDP + H(+)</text>
        <dbReference type="Rhea" id="RHEA:21032"/>
        <dbReference type="ChEBI" id="CHEBI:15378"/>
        <dbReference type="ChEBI" id="CHEBI:58052"/>
        <dbReference type="ChEBI" id="CHEBI:58223"/>
        <dbReference type="ChEBI" id="CHEBI:132367"/>
        <dbReference type="ChEBI" id="CHEBI:132368"/>
        <dbReference type="EC" id="2.4.1.17"/>
    </reaction>
</comment>
<reference evidence="13" key="1">
    <citation type="submission" date="2017-02" db="UniProtKB">
        <authorList>
            <consortium name="WormBaseParasite"/>
        </authorList>
    </citation>
    <scope>IDENTIFICATION</scope>
</reference>
<keyword evidence="8" id="KW-1133">Transmembrane helix</keyword>
<evidence type="ECO:0000256" key="1">
    <source>
        <dbReference type="ARBA" id="ARBA00004167"/>
    </source>
</evidence>
<dbReference type="CDD" id="cd03784">
    <property type="entry name" value="GT1_Gtf-like"/>
    <property type="match status" value="2"/>
</dbReference>
<name>A0A0N5A5S8_PARTI</name>
<proteinExistence type="inferred from homology"/>
<evidence type="ECO:0000256" key="4">
    <source>
        <dbReference type="ARBA" id="ARBA00022676"/>
    </source>
</evidence>
<dbReference type="InterPro" id="IPR050271">
    <property type="entry name" value="UDP-glycosyltransferase"/>
</dbReference>
<dbReference type="EC" id="2.4.1.17" evidence="3"/>
<sequence>MFLRHLLILLLFVSITQEYKILVVNVKIGYSHANFMSQIADTLVDAGHNVTVLTVDMDPTVNHPGSYKAKVIRYPSSKKLEEYYNTSFTPDYFWNLKSSGNEQFKLAQRFMAAFQEVSTKVFNDNELTKMLRKEEFDVGMVEALGPFFPGMLKVWGVKTTVLGLSMSLFDKNYGDYGLHFPASHIPTGMSPFTDVMTYTERVENLFIQFMGKIFYYFNDHQMSLQYEFDNKYGKGFFDKDKIIADSSFILINSNPFIDYPGPKTAKMIEVSGIGIKDSKPLDDYWNKILSLRSKTILISFGTIAKSSFMPEDMKNGLLQTVKKFNDITFIWKYETPEDGTGKGIENLILSKWLPQSDLLNDKRLTLFITHGGLGSTTEVFFRGVPVVAIPILGDQLRNVKLFEKHEIGLIMGKEELSKPEVLEKKIKQILEDEKYRKNAENAAKRLKKRPFQPKELVVKYVEFAADVIDLSVLDLASRKMGFIEFYNLDIIIPFLLVKAKIITYPSTQKIRDYFVKSISPDFFWNLESSGTAQFEMLEKFMDAFYDMSTRIFNDRELTETLRKEKFDVGITEALSPFFLGMFKVWGVKTTVSGLSMSLLDKNYKDFGLDFPSSYLPTAMAPFSDKMSYMERCSNLFIHILGKYMSEFYEYKPSLQKEFDEKYGKNFYNWKTIVGDSSFFILNSNPLIDYPGPKTAKMIEVSGIGIKDIKPLNEYWSKTLSLRQKTVLISFGTIAKSSFMPTNLKNGLLETIRRLKNVTFIWKYESPEDADTLVDAGHNVTVLTIGVDPTVNHPGSYKAKIIYYPATKKIENYFINSFTPDFYWNIKSSGNDQLKVLEKLMASYYDTSVNIFNDDDLAEILRREKYDVGICEALSSFFPGMLKAWGVESIVSVTSMSLFDQAYQNFGLSFPASYMPASMSQFTDKMTYVERCQNLFLFFLGKYFFYVNNNKMSLQEEFDKKYGKGFFDSLTIVGDSSFYIVNSNPFIDIPGPMTAKMIEVSGIGIKDIEPLDKFWDEILSLRSKTILISFGTMAKSSYMPKNLKNGLLETIKRMKDITFIWKYESPEDGTGEGIENLILSKWFPQSDLLNDKRLTL</sequence>
<dbReference type="Gene3D" id="3.40.50.2000">
    <property type="entry name" value="Glycogen Phosphorylase B"/>
    <property type="match status" value="2"/>
</dbReference>
<dbReference type="InterPro" id="IPR002213">
    <property type="entry name" value="UDP_glucos_trans"/>
</dbReference>
<keyword evidence="6" id="KW-0812">Transmembrane</keyword>
<evidence type="ECO:0000256" key="3">
    <source>
        <dbReference type="ARBA" id="ARBA00012544"/>
    </source>
</evidence>
<organism evidence="12 13">
    <name type="scientific">Parastrongyloides trichosuri</name>
    <name type="common">Possum-specific nematode worm</name>
    <dbReference type="NCBI Taxonomy" id="131310"/>
    <lineage>
        <taxon>Eukaryota</taxon>
        <taxon>Metazoa</taxon>
        <taxon>Ecdysozoa</taxon>
        <taxon>Nematoda</taxon>
        <taxon>Chromadorea</taxon>
        <taxon>Rhabditida</taxon>
        <taxon>Tylenchina</taxon>
        <taxon>Panagrolaimomorpha</taxon>
        <taxon>Strongyloidoidea</taxon>
        <taxon>Strongyloididae</taxon>
        <taxon>Parastrongyloides</taxon>
    </lineage>
</organism>
<dbReference type="GO" id="GO:0015020">
    <property type="term" value="F:glucuronosyltransferase activity"/>
    <property type="evidence" value="ECO:0007669"/>
    <property type="project" value="UniProtKB-EC"/>
</dbReference>
<protein>
    <recommendedName>
        <fullName evidence="3">glucuronosyltransferase</fullName>
        <ecNumber evidence="3">2.4.1.17</ecNumber>
    </recommendedName>
</protein>
<dbReference type="Proteomes" id="UP000038045">
    <property type="component" value="Unplaced"/>
</dbReference>
<evidence type="ECO:0000256" key="9">
    <source>
        <dbReference type="ARBA" id="ARBA00023136"/>
    </source>
</evidence>
<keyword evidence="5" id="KW-0808">Transferase</keyword>
<dbReference type="PANTHER" id="PTHR48043">
    <property type="entry name" value="EG:EG0003.4 PROTEIN-RELATED"/>
    <property type="match status" value="1"/>
</dbReference>
<comment type="similarity">
    <text evidence="2">Belongs to the UDP-glycosyltransferase family.</text>
</comment>
<keyword evidence="12" id="KW-1185">Reference proteome</keyword>
<keyword evidence="4" id="KW-0328">Glycosyltransferase</keyword>
<accession>A0A0N5A5S8</accession>
<evidence type="ECO:0000256" key="2">
    <source>
        <dbReference type="ARBA" id="ARBA00009995"/>
    </source>
</evidence>
<evidence type="ECO:0000256" key="8">
    <source>
        <dbReference type="ARBA" id="ARBA00022989"/>
    </source>
</evidence>
<dbReference type="SUPFAM" id="SSF53756">
    <property type="entry name" value="UDP-Glycosyltransferase/glycogen phosphorylase"/>
    <property type="match status" value="3"/>
</dbReference>
<keyword evidence="9" id="KW-0472">Membrane</keyword>
<evidence type="ECO:0000256" key="10">
    <source>
        <dbReference type="ARBA" id="ARBA00047475"/>
    </source>
</evidence>
<dbReference type="GO" id="GO:0016020">
    <property type="term" value="C:membrane"/>
    <property type="evidence" value="ECO:0007669"/>
    <property type="project" value="UniProtKB-SubCell"/>
</dbReference>
<evidence type="ECO:0000256" key="7">
    <source>
        <dbReference type="ARBA" id="ARBA00022729"/>
    </source>
</evidence>